<dbReference type="GO" id="GO:0008408">
    <property type="term" value="F:3'-5' exonuclease activity"/>
    <property type="evidence" value="ECO:0007669"/>
    <property type="project" value="InterPro"/>
</dbReference>
<dbReference type="EMBL" id="CH476616">
    <property type="protein sequence ID" value="EEP78734.1"/>
    <property type="molecule type" value="Genomic_DNA"/>
</dbReference>
<evidence type="ECO:0000256" key="1">
    <source>
        <dbReference type="SAM" id="MobiDB-lite"/>
    </source>
</evidence>
<dbReference type="InterPro" id="IPR002562">
    <property type="entry name" value="3'-5'_exonuclease_dom"/>
</dbReference>
<dbReference type="RefSeq" id="XP_002544063.1">
    <property type="nucleotide sequence ID" value="XM_002544017.1"/>
</dbReference>
<evidence type="ECO:0000313" key="4">
    <source>
        <dbReference type="Proteomes" id="UP000002058"/>
    </source>
</evidence>
<sequence length="448" mass="49809">MCGFIFGTPYRPGDRYHGLSLVDRAVSHRSSTQRRQFAGPITSQHIQCGCRNGATSIPLLFIPSMNFTGRQVKRKGSGGSQGSQPEPKALSSRGSGSPELAPTRSVLRGRRKPRTRARCDETHLADHSPPQAGSVRSITIRFNAQTLESRNGSSAGRLLRVALVHLTSKEPTRSIVPAVYSKFLPRGEHQPWTSQSQSTFVLDLRSVVDSQPALAQLVDVLSNLPKTSKPAIFADFEGVNLCRLGSISIIQLLVQPEDHVYLIDVHVLGPLAFTTSGKNGDTLKTIFESPEILKGIFDVRNDSNALYFLYGVALQGVEDIQLMEVACRRGLQTYLSGLARCIDLDLISLGFGEKRVWKAAKEKGGRLFRPEAGGSFEVFNTRPMLEDIRAYCVCDVQYLPKLRDRYWNRLPVALRHLVQQFTNDRIRESQTLIYEPNGRHKALSPWAN</sequence>
<dbReference type="InParanoid" id="C4JL72"/>
<dbReference type="GeneID" id="8443713"/>
<keyword evidence="4" id="KW-1185">Reference proteome</keyword>
<dbReference type="eggNOG" id="ENOG502S8YH">
    <property type="taxonomic scope" value="Eukaryota"/>
</dbReference>
<dbReference type="AlphaFoldDB" id="C4JL72"/>
<feature type="region of interest" description="Disordered" evidence="1">
    <location>
        <begin position="70"/>
        <end position="132"/>
    </location>
</feature>
<accession>C4JL72</accession>
<dbReference type="HOGENOM" id="CLU_611390_0_0_1"/>
<evidence type="ECO:0000259" key="2">
    <source>
        <dbReference type="Pfam" id="PF01612"/>
    </source>
</evidence>
<dbReference type="Pfam" id="PF01612">
    <property type="entry name" value="DNA_pol_A_exo1"/>
    <property type="match status" value="1"/>
</dbReference>
<dbReference type="GO" id="GO:0006139">
    <property type="term" value="P:nucleobase-containing compound metabolic process"/>
    <property type="evidence" value="ECO:0007669"/>
    <property type="project" value="InterPro"/>
</dbReference>
<organism evidence="3 4">
    <name type="scientific">Uncinocarpus reesii (strain UAMH 1704)</name>
    <dbReference type="NCBI Taxonomy" id="336963"/>
    <lineage>
        <taxon>Eukaryota</taxon>
        <taxon>Fungi</taxon>
        <taxon>Dikarya</taxon>
        <taxon>Ascomycota</taxon>
        <taxon>Pezizomycotina</taxon>
        <taxon>Eurotiomycetes</taxon>
        <taxon>Eurotiomycetidae</taxon>
        <taxon>Onygenales</taxon>
        <taxon>Onygenaceae</taxon>
        <taxon>Uncinocarpus</taxon>
    </lineage>
</organism>
<dbReference type="KEGG" id="ure:UREG_03580"/>
<dbReference type="Proteomes" id="UP000002058">
    <property type="component" value="Unassembled WGS sequence"/>
</dbReference>
<proteinExistence type="predicted"/>
<name>C4JL72_UNCRE</name>
<dbReference type="PANTHER" id="PTHR43040:SF1">
    <property type="entry name" value="RIBONUCLEASE D"/>
    <property type="match status" value="1"/>
</dbReference>
<gene>
    <name evidence="3" type="ORF">UREG_03580</name>
</gene>
<dbReference type="GO" id="GO:0003676">
    <property type="term" value="F:nucleic acid binding"/>
    <property type="evidence" value="ECO:0007669"/>
    <property type="project" value="InterPro"/>
</dbReference>
<dbReference type="STRING" id="336963.C4JL72"/>
<feature type="compositionally biased region" description="Basic residues" evidence="1">
    <location>
        <begin position="107"/>
        <end position="116"/>
    </location>
</feature>
<dbReference type="InterPro" id="IPR012337">
    <property type="entry name" value="RNaseH-like_sf"/>
</dbReference>
<dbReference type="SUPFAM" id="SSF53098">
    <property type="entry name" value="Ribonuclease H-like"/>
    <property type="match status" value="1"/>
</dbReference>
<dbReference type="VEuPathDB" id="FungiDB:UREG_03580"/>
<reference evidence="4" key="1">
    <citation type="journal article" date="2009" name="Genome Res.">
        <title>Comparative genomic analyses of the human fungal pathogens Coccidioides and their relatives.</title>
        <authorList>
            <person name="Sharpton T.J."/>
            <person name="Stajich J.E."/>
            <person name="Rounsley S.D."/>
            <person name="Gardner M.J."/>
            <person name="Wortman J.R."/>
            <person name="Jordar V.S."/>
            <person name="Maiti R."/>
            <person name="Kodira C.D."/>
            <person name="Neafsey D.E."/>
            <person name="Zeng Q."/>
            <person name="Hung C.-Y."/>
            <person name="McMahan C."/>
            <person name="Muszewska A."/>
            <person name="Grynberg M."/>
            <person name="Mandel M.A."/>
            <person name="Kellner E.M."/>
            <person name="Barker B.M."/>
            <person name="Galgiani J.N."/>
            <person name="Orbach M.J."/>
            <person name="Kirkland T.N."/>
            <person name="Cole G.T."/>
            <person name="Henn M.R."/>
            <person name="Birren B.W."/>
            <person name="Taylor J.W."/>
        </authorList>
    </citation>
    <scope>NUCLEOTIDE SEQUENCE [LARGE SCALE GENOMIC DNA]</scope>
    <source>
        <strain evidence="4">UAMH 1704</strain>
    </source>
</reference>
<feature type="compositionally biased region" description="Basic and acidic residues" evidence="1">
    <location>
        <begin position="117"/>
        <end position="126"/>
    </location>
</feature>
<evidence type="ECO:0000313" key="3">
    <source>
        <dbReference type="EMBL" id="EEP78734.1"/>
    </source>
</evidence>
<protein>
    <recommendedName>
        <fullName evidence="2">3'-5' exonuclease domain-containing protein</fullName>
    </recommendedName>
</protein>
<dbReference type="Gene3D" id="3.30.420.10">
    <property type="entry name" value="Ribonuclease H-like superfamily/Ribonuclease H"/>
    <property type="match status" value="1"/>
</dbReference>
<dbReference type="PANTHER" id="PTHR43040">
    <property type="entry name" value="RIBONUCLEASE D"/>
    <property type="match status" value="1"/>
</dbReference>
<dbReference type="InterPro" id="IPR036397">
    <property type="entry name" value="RNaseH_sf"/>
</dbReference>
<dbReference type="OrthoDB" id="26838at2759"/>
<feature type="domain" description="3'-5' exonuclease" evidence="2">
    <location>
        <begin position="209"/>
        <end position="410"/>
    </location>
</feature>